<keyword evidence="3" id="KW-1133">Transmembrane helix</keyword>
<dbReference type="Pfam" id="PF02786">
    <property type="entry name" value="CPSase_L_D2"/>
    <property type="match status" value="1"/>
</dbReference>
<evidence type="ECO:0000256" key="1">
    <source>
        <dbReference type="PROSITE-ProRule" id="PRU00409"/>
    </source>
</evidence>
<dbReference type="GO" id="GO:0005524">
    <property type="term" value="F:ATP binding"/>
    <property type="evidence" value="ECO:0007669"/>
    <property type="project" value="UniProtKB-UniRule"/>
</dbReference>
<keyword evidence="1" id="KW-0067">ATP-binding</keyword>
<feature type="domain" description="ATP-grasp" evidence="4">
    <location>
        <begin position="220"/>
        <end position="432"/>
    </location>
</feature>
<accession>A0A0G4H1J9</accession>
<keyword evidence="1" id="KW-0547">Nucleotide-binding</keyword>
<dbReference type="PROSITE" id="PS50975">
    <property type="entry name" value="ATP_GRASP"/>
    <property type="match status" value="1"/>
</dbReference>
<dbReference type="InterPro" id="IPR011761">
    <property type="entry name" value="ATP-grasp"/>
</dbReference>
<dbReference type="VEuPathDB" id="CryptoDB:Cvel_24315"/>
<dbReference type="AlphaFoldDB" id="A0A0G4H1J9"/>
<reference evidence="5" key="1">
    <citation type="submission" date="2014-11" db="EMBL/GenBank/DDBJ databases">
        <authorList>
            <person name="Otto D Thomas"/>
            <person name="Naeem Raeece"/>
        </authorList>
    </citation>
    <scope>NUCLEOTIDE SEQUENCE</scope>
</reference>
<sequence length="432" mass="48688">MSESSRIVPLNPPADPVQAEAHDPEAGESQTQEKCLPKTKRCCCSNVAVPTWALFLALSVVIIVAVHAIILSLFTPKEISSYTPTISVLSVESWHQQGSFGDTKFKQSKLKLTAPEDIQDESLRNTLSSLGPESPTEDLKKLDNFIKENQIDVVTFAMAESKIGPMLELRAKGWPLSVPMTSQGMSSKADLVRLVDKDSFQQTLKETGLEQYTIPSYSAPDLVNCKELPTTDKPEPVTDRCVINEATKEAIEYPLIVKPASARGGTHRGHLYKKVDNAEELREFFNTPAKESSNDVFTFLSPSEFTIQEFVKSKYEDSFHFVYSEEHGGFLHMKITRDRYGSEDAVAHHAPLRIRTTLERKYVPQELIENFGKLLRAVHYRGIGCFDLKYKNSDLSKPMVMEMNPRVCGSQPYFNDYGAWFRTWTQLHLIKA</sequence>
<evidence type="ECO:0000256" key="3">
    <source>
        <dbReference type="SAM" id="Phobius"/>
    </source>
</evidence>
<dbReference type="SUPFAM" id="SSF56059">
    <property type="entry name" value="Glutathione synthetase ATP-binding domain-like"/>
    <property type="match status" value="1"/>
</dbReference>
<name>A0A0G4H1J9_9ALVE</name>
<keyword evidence="3" id="KW-0812">Transmembrane</keyword>
<gene>
    <name evidence="5" type="ORF">Cvel_24315</name>
</gene>
<organism evidence="5">
    <name type="scientific">Chromera velia CCMP2878</name>
    <dbReference type="NCBI Taxonomy" id="1169474"/>
    <lineage>
        <taxon>Eukaryota</taxon>
        <taxon>Sar</taxon>
        <taxon>Alveolata</taxon>
        <taxon>Colpodellida</taxon>
        <taxon>Chromeraceae</taxon>
        <taxon>Chromera</taxon>
    </lineage>
</organism>
<dbReference type="GO" id="GO:0046872">
    <property type="term" value="F:metal ion binding"/>
    <property type="evidence" value="ECO:0007669"/>
    <property type="project" value="InterPro"/>
</dbReference>
<evidence type="ECO:0000313" key="5">
    <source>
        <dbReference type="EMBL" id="CEM37493.1"/>
    </source>
</evidence>
<evidence type="ECO:0000259" key="4">
    <source>
        <dbReference type="PROSITE" id="PS50975"/>
    </source>
</evidence>
<feature type="transmembrane region" description="Helical" evidence="3">
    <location>
        <begin position="52"/>
        <end position="74"/>
    </location>
</feature>
<feature type="region of interest" description="Disordered" evidence="2">
    <location>
        <begin position="1"/>
        <end position="32"/>
    </location>
</feature>
<protein>
    <recommendedName>
        <fullName evidence="4">ATP-grasp domain-containing protein</fullName>
    </recommendedName>
</protein>
<dbReference type="PhylomeDB" id="A0A0G4H1J9"/>
<dbReference type="Gene3D" id="3.30.470.20">
    <property type="entry name" value="ATP-grasp fold, B domain"/>
    <property type="match status" value="1"/>
</dbReference>
<dbReference type="EMBL" id="CDMZ01001781">
    <property type="protein sequence ID" value="CEM37493.1"/>
    <property type="molecule type" value="Genomic_DNA"/>
</dbReference>
<keyword evidence="3" id="KW-0472">Membrane</keyword>
<evidence type="ECO:0000256" key="2">
    <source>
        <dbReference type="SAM" id="MobiDB-lite"/>
    </source>
</evidence>
<dbReference type="InterPro" id="IPR005479">
    <property type="entry name" value="CPAse_ATP-bd"/>
</dbReference>
<proteinExistence type="predicted"/>